<keyword evidence="3 7" id="KW-0813">Transport</keyword>
<dbReference type="EMBL" id="JARVCO010000012">
    <property type="protein sequence ID" value="MDZ8120546.1"/>
    <property type="molecule type" value="Genomic_DNA"/>
</dbReference>
<comment type="subcellular location">
    <subcellularLocation>
        <location evidence="1">Membrane</location>
        <topology evidence="1">Multi-pass membrane protein</topology>
    </subcellularLocation>
</comment>
<protein>
    <submittedName>
        <fullName evidence="10">Sugar porter family MFS transporter</fullName>
    </submittedName>
</protein>
<dbReference type="InterPro" id="IPR050814">
    <property type="entry name" value="Myo-inositol_Transporter"/>
</dbReference>
<organism evidence="10 11">
    <name type="scientific">Pontiella agarivorans</name>
    <dbReference type="NCBI Taxonomy" id="3038953"/>
    <lineage>
        <taxon>Bacteria</taxon>
        <taxon>Pseudomonadati</taxon>
        <taxon>Kiritimatiellota</taxon>
        <taxon>Kiritimatiellia</taxon>
        <taxon>Kiritimatiellales</taxon>
        <taxon>Pontiellaceae</taxon>
        <taxon>Pontiella</taxon>
    </lineage>
</organism>
<feature type="transmembrane region" description="Helical" evidence="8">
    <location>
        <begin position="426"/>
        <end position="445"/>
    </location>
</feature>
<evidence type="ECO:0000313" key="11">
    <source>
        <dbReference type="Proteomes" id="UP001290861"/>
    </source>
</evidence>
<dbReference type="PANTHER" id="PTHR48020">
    <property type="entry name" value="PROTON MYO-INOSITOL COTRANSPORTER"/>
    <property type="match status" value="1"/>
</dbReference>
<feature type="transmembrane region" description="Helical" evidence="8">
    <location>
        <begin position="51"/>
        <end position="71"/>
    </location>
</feature>
<evidence type="ECO:0000256" key="6">
    <source>
        <dbReference type="ARBA" id="ARBA00023136"/>
    </source>
</evidence>
<keyword evidence="11" id="KW-1185">Reference proteome</keyword>
<dbReference type="InterPro" id="IPR036259">
    <property type="entry name" value="MFS_trans_sf"/>
</dbReference>
<dbReference type="InterPro" id="IPR003663">
    <property type="entry name" value="Sugar/inositol_transpt"/>
</dbReference>
<comment type="similarity">
    <text evidence="2 7">Belongs to the major facilitator superfamily. Sugar transporter (TC 2.A.1.1) family.</text>
</comment>
<dbReference type="Proteomes" id="UP001290861">
    <property type="component" value="Unassembled WGS sequence"/>
</dbReference>
<evidence type="ECO:0000256" key="8">
    <source>
        <dbReference type="SAM" id="Phobius"/>
    </source>
</evidence>
<sequence length="463" mass="50681">MKLNKQTAYLWFICIIAGAGGILFGYDAIVVSGTNSQVKELFSFSPFQQGFYVSCVLLGCGLGSFIAGFIADAMGRKSLVVLASVMIFISAVWSGLAANATHLILARMIGGIGIGAATMVCPLYISEVAPEEHRGRMVTLYQFTITIGLLACVLVNWGIYYYAEINQNNEMLPRFWKWFAVDQNWRIMFSAEAVPGILFLICTAVLPETPRWLSKNGQKEKAFKVLTRINGAERAAEIEAEIEATLIDESNIRLRDLFTPRLRRPLIYSALICFFAEACGAAAMFYFGPDILEAAGFGLGGALGGFGTIAVVNFFASMAALKFMDSWGRKKLLFIGSAGAMISQVVVGTLFLMGNTGWPIVIAVNAFIAFFSCSLGPVKFVFISEVFPNRIRGKAISVASLSIWLSSALVAQLFPVMRANIPTAAIFYIFAFMLLIYLPVIHFVLPETKGKSIEELERTFLQA</sequence>
<feature type="transmembrane region" description="Helical" evidence="8">
    <location>
        <begin position="78"/>
        <end position="98"/>
    </location>
</feature>
<evidence type="ECO:0000259" key="9">
    <source>
        <dbReference type="PROSITE" id="PS50850"/>
    </source>
</evidence>
<dbReference type="InterPro" id="IPR020846">
    <property type="entry name" value="MFS_dom"/>
</dbReference>
<feature type="transmembrane region" description="Helical" evidence="8">
    <location>
        <begin position="138"/>
        <end position="163"/>
    </location>
</feature>
<accession>A0ABU5N287</accession>
<feature type="transmembrane region" description="Helical" evidence="8">
    <location>
        <begin position="294"/>
        <end position="320"/>
    </location>
</feature>
<dbReference type="PANTHER" id="PTHR48020:SF12">
    <property type="entry name" value="PROTON MYO-INOSITOL COTRANSPORTER"/>
    <property type="match status" value="1"/>
</dbReference>
<evidence type="ECO:0000313" key="10">
    <source>
        <dbReference type="EMBL" id="MDZ8120546.1"/>
    </source>
</evidence>
<evidence type="ECO:0000256" key="4">
    <source>
        <dbReference type="ARBA" id="ARBA00022692"/>
    </source>
</evidence>
<dbReference type="PROSITE" id="PS00217">
    <property type="entry name" value="SUGAR_TRANSPORT_2"/>
    <property type="match status" value="1"/>
</dbReference>
<feature type="transmembrane region" description="Helical" evidence="8">
    <location>
        <begin position="104"/>
        <end position="126"/>
    </location>
</feature>
<evidence type="ECO:0000256" key="3">
    <source>
        <dbReference type="ARBA" id="ARBA00022448"/>
    </source>
</evidence>
<dbReference type="Gene3D" id="1.20.1250.20">
    <property type="entry name" value="MFS general substrate transporter like domains"/>
    <property type="match status" value="1"/>
</dbReference>
<keyword evidence="6 8" id="KW-0472">Membrane</keyword>
<evidence type="ECO:0000256" key="5">
    <source>
        <dbReference type="ARBA" id="ARBA00022989"/>
    </source>
</evidence>
<dbReference type="PROSITE" id="PS00216">
    <property type="entry name" value="SUGAR_TRANSPORT_1"/>
    <property type="match status" value="2"/>
</dbReference>
<feature type="transmembrane region" description="Helical" evidence="8">
    <location>
        <begin position="332"/>
        <end position="354"/>
    </location>
</feature>
<evidence type="ECO:0000256" key="7">
    <source>
        <dbReference type="RuleBase" id="RU003346"/>
    </source>
</evidence>
<dbReference type="InterPro" id="IPR005829">
    <property type="entry name" value="Sugar_transporter_CS"/>
</dbReference>
<dbReference type="SUPFAM" id="SSF103473">
    <property type="entry name" value="MFS general substrate transporter"/>
    <property type="match status" value="1"/>
</dbReference>
<feature type="transmembrane region" description="Helical" evidence="8">
    <location>
        <begin position="395"/>
        <end position="414"/>
    </location>
</feature>
<gene>
    <name evidence="10" type="ORF">P9H32_18105</name>
</gene>
<keyword evidence="4 8" id="KW-0812">Transmembrane</keyword>
<feature type="transmembrane region" description="Helical" evidence="8">
    <location>
        <begin position="266"/>
        <end position="288"/>
    </location>
</feature>
<feature type="domain" description="Major facilitator superfamily (MFS) profile" evidence="9">
    <location>
        <begin position="13"/>
        <end position="449"/>
    </location>
</feature>
<dbReference type="Pfam" id="PF00083">
    <property type="entry name" value="Sugar_tr"/>
    <property type="match status" value="1"/>
</dbReference>
<dbReference type="RefSeq" id="WP_322610320.1">
    <property type="nucleotide sequence ID" value="NZ_JARVCO010000012.1"/>
</dbReference>
<evidence type="ECO:0000256" key="2">
    <source>
        <dbReference type="ARBA" id="ARBA00010992"/>
    </source>
</evidence>
<dbReference type="PROSITE" id="PS50850">
    <property type="entry name" value="MFS"/>
    <property type="match status" value="1"/>
</dbReference>
<feature type="transmembrane region" description="Helical" evidence="8">
    <location>
        <begin position="9"/>
        <end position="31"/>
    </location>
</feature>
<keyword evidence="5 8" id="KW-1133">Transmembrane helix</keyword>
<dbReference type="PRINTS" id="PR00171">
    <property type="entry name" value="SUGRTRNSPORT"/>
</dbReference>
<dbReference type="NCBIfam" id="TIGR00879">
    <property type="entry name" value="SP"/>
    <property type="match status" value="1"/>
</dbReference>
<name>A0ABU5N287_9BACT</name>
<dbReference type="InterPro" id="IPR005828">
    <property type="entry name" value="MFS_sugar_transport-like"/>
</dbReference>
<comment type="caution">
    <text evidence="10">The sequence shown here is derived from an EMBL/GenBank/DDBJ whole genome shotgun (WGS) entry which is preliminary data.</text>
</comment>
<proteinExistence type="inferred from homology"/>
<evidence type="ECO:0000256" key="1">
    <source>
        <dbReference type="ARBA" id="ARBA00004141"/>
    </source>
</evidence>
<reference evidence="10 11" key="1">
    <citation type="journal article" date="2024" name="Appl. Environ. Microbiol.">
        <title>Pontiella agarivorans sp. nov., a novel marine anaerobic bacterium capable of degrading macroalgal polysaccharides and fixing nitrogen.</title>
        <authorList>
            <person name="Liu N."/>
            <person name="Kivenson V."/>
            <person name="Peng X."/>
            <person name="Cui Z."/>
            <person name="Lankiewicz T.S."/>
            <person name="Gosselin K.M."/>
            <person name="English C.J."/>
            <person name="Blair E.M."/>
            <person name="O'Malley M.A."/>
            <person name="Valentine D.L."/>
        </authorList>
    </citation>
    <scope>NUCLEOTIDE SEQUENCE [LARGE SCALE GENOMIC DNA]</scope>
    <source>
        <strain evidence="10 11">NLcol2</strain>
    </source>
</reference>
<feature type="transmembrane region" description="Helical" evidence="8">
    <location>
        <begin position="183"/>
        <end position="206"/>
    </location>
</feature>
<feature type="transmembrane region" description="Helical" evidence="8">
    <location>
        <begin position="360"/>
        <end position="383"/>
    </location>
</feature>